<evidence type="ECO:0000313" key="1">
    <source>
        <dbReference type="EMBL" id="EOX93341.1"/>
    </source>
</evidence>
<dbReference type="EMBL" id="CM001879">
    <property type="protein sequence ID" value="EOX93341.1"/>
    <property type="molecule type" value="Genomic_DNA"/>
</dbReference>
<dbReference type="InParanoid" id="A0A061DMM7"/>
<dbReference type="Gramene" id="EOX93341">
    <property type="protein sequence ID" value="EOX93341"/>
    <property type="gene ID" value="TCM_002182"/>
</dbReference>
<dbReference type="Proteomes" id="UP000026915">
    <property type="component" value="Chromosome 1"/>
</dbReference>
<reference evidence="1 2" key="1">
    <citation type="journal article" date="2013" name="Genome Biol.">
        <title>The genome sequence of the most widely cultivated cacao type and its use to identify candidate genes regulating pod color.</title>
        <authorList>
            <person name="Motamayor J.C."/>
            <person name="Mockaitis K."/>
            <person name="Schmutz J."/>
            <person name="Haiminen N."/>
            <person name="Iii D.L."/>
            <person name="Cornejo O."/>
            <person name="Findley S.D."/>
            <person name="Zheng P."/>
            <person name="Utro F."/>
            <person name="Royaert S."/>
            <person name="Saski C."/>
            <person name="Jenkins J."/>
            <person name="Podicheti R."/>
            <person name="Zhao M."/>
            <person name="Scheffler B.E."/>
            <person name="Stack J.C."/>
            <person name="Feltus F.A."/>
            <person name="Mustiga G.M."/>
            <person name="Amores F."/>
            <person name="Phillips W."/>
            <person name="Marelli J.P."/>
            <person name="May G.D."/>
            <person name="Shapiro H."/>
            <person name="Ma J."/>
            <person name="Bustamante C.D."/>
            <person name="Schnell R.J."/>
            <person name="Main D."/>
            <person name="Gilbert D."/>
            <person name="Parida L."/>
            <person name="Kuhn D.N."/>
        </authorList>
    </citation>
    <scope>NUCLEOTIDE SEQUENCE [LARGE SCALE GENOMIC DNA]</scope>
    <source>
        <strain evidence="2">cv. Matina 1-6</strain>
    </source>
</reference>
<organism evidence="1 2">
    <name type="scientific">Theobroma cacao</name>
    <name type="common">Cacao</name>
    <name type="synonym">Cocoa</name>
    <dbReference type="NCBI Taxonomy" id="3641"/>
    <lineage>
        <taxon>Eukaryota</taxon>
        <taxon>Viridiplantae</taxon>
        <taxon>Streptophyta</taxon>
        <taxon>Embryophyta</taxon>
        <taxon>Tracheophyta</taxon>
        <taxon>Spermatophyta</taxon>
        <taxon>Magnoliopsida</taxon>
        <taxon>eudicotyledons</taxon>
        <taxon>Gunneridae</taxon>
        <taxon>Pentapetalae</taxon>
        <taxon>rosids</taxon>
        <taxon>malvids</taxon>
        <taxon>Malvales</taxon>
        <taxon>Malvaceae</taxon>
        <taxon>Byttnerioideae</taxon>
        <taxon>Theobroma</taxon>
    </lineage>
</organism>
<gene>
    <name evidence="1" type="ORF">TCM_002182</name>
</gene>
<dbReference type="STRING" id="3641.A0A061DMM7"/>
<accession>A0A061DMM7</accession>
<name>A0A061DMM7_THECC</name>
<dbReference type="CDD" id="cd09272">
    <property type="entry name" value="RNase_HI_RT_Ty1"/>
    <property type="match status" value="1"/>
</dbReference>
<evidence type="ECO:0000313" key="2">
    <source>
        <dbReference type="Proteomes" id="UP000026915"/>
    </source>
</evidence>
<dbReference type="PANTHER" id="PTHR11439:SF502">
    <property type="entry name" value="SECRETED RXLR EFFECTOR PROTEIN 161-LIKE"/>
    <property type="match status" value="1"/>
</dbReference>
<dbReference type="AlphaFoldDB" id="A0A061DMM7"/>
<protein>
    <submittedName>
        <fullName evidence="1">Retrotransposon protein, unclassified, putative</fullName>
    </submittedName>
</protein>
<sequence>MSLCKVVSTPFTTGAKFSKEDGSPKANGQIYRSIIGSLLYLFATKPDIMFATWLLSRFMQEPSQIHFTAAKRIPRYVKGTLNFSLTYVKQDSGNLIGHCDSDWVGSLDDSKTTNHALWLRKRLLDLGFEQSQGTLICVDNLFVVSIAKNPVQYRRTTHIRVKYHALKGAVKENEGELKHCKTENQLADIFTKSLGRERFEHLRSCLGVQQIMNHGAVLKY</sequence>
<keyword evidence="2" id="KW-1185">Reference proteome</keyword>
<dbReference type="eggNOG" id="KOG0017">
    <property type="taxonomic scope" value="Eukaryota"/>
</dbReference>
<dbReference type="HOGENOM" id="CLU_001650_6_0_1"/>
<proteinExistence type="predicted"/>
<dbReference type="OMA" id="RTTHIRV"/>
<dbReference type="PANTHER" id="PTHR11439">
    <property type="entry name" value="GAG-POL-RELATED RETROTRANSPOSON"/>
    <property type="match status" value="1"/>
</dbReference>